<gene>
    <name evidence="3" type="ORF">NDI86_14915</name>
</gene>
<feature type="compositionally biased region" description="Acidic residues" evidence="1">
    <location>
        <begin position="123"/>
        <end position="133"/>
    </location>
</feature>
<name>A0ABU2FRM3_9EURY</name>
<feature type="compositionally biased region" description="Basic and acidic residues" evidence="1">
    <location>
        <begin position="1"/>
        <end position="14"/>
    </location>
</feature>
<keyword evidence="4" id="KW-1185">Reference proteome</keyword>
<feature type="compositionally biased region" description="Low complexity" evidence="1">
    <location>
        <begin position="157"/>
        <end position="174"/>
    </location>
</feature>
<evidence type="ECO:0000256" key="1">
    <source>
        <dbReference type="SAM" id="MobiDB-lite"/>
    </source>
</evidence>
<feature type="domain" description="MoaB/Mog" evidence="2">
    <location>
        <begin position="151"/>
        <end position="319"/>
    </location>
</feature>
<dbReference type="PANTHER" id="PTHR43232">
    <property type="entry name" value="MOLYBDENUM COFACTOR BIOSYNTHESIS PROTEIN B"/>
    <property type="match status" value="1"/>
</dbReference>
<feature type="compositionally biased region" description="Low complexity" evidence="1">
    <location>
        <begin position="21"/>
        <end position="32"/>
    </location>
</feature>
<organism evidence="3 4">
    <name type="scientific">Haloarcula onubensis</name>
    <dbReference type="NCBI Taxonomy" id="2950539"/>
    <lineage>
        <taxon>Archaea</taxon>
        <taxon>Methanobacteriati</taxon>
        <taxon>Methanobacteriota</taxon>
        <taxon>Stenosarchaea group</taxon>
        <taxon>Halobacteria</taxon>
        <taxon>Halobacteriales</taxon>
        <taxon>Haloarculaceae</taxon>
        <taxon>Haloarcula</taxon>
    </lineage>
</organism>
<dbReference type="Pfam" id="PF00994">
    <property type="entry name" value="MoCF_biosynth"/>
    <property type="match status" value="1"/>
</dbReference>
<dbReference type="PANTHER" id="PTHR43232:SF2">
    <property type="entry name" value="MOLYBDENUM COFACTOR BIOSYNTHESIS PROTEIN B"/>
    <property type="match status" value="1"/>
</dbReference>
<dbReference type="InterPro" id="IPR001453">
    <property type="entry name" value="MoaB/Mog_dom"/>
</dbReference>
<dbReference type="RefSeq" id="WP_310901251.1">
    <property type="nucleotide sequence ID" value="NZ_JAMQOS010000005.1"/>
</dbReference>
<sequence length="325" mass="32044">MVDFQSRDTRRGPTTDDESEAGSASSDAAASGETDDAEAAGATGDASEGNGSERAGDTTAEETVGEPADGPDPLAEERGSAADSDPVESEAGAEDPLAVDPADEGATVSTDETVEGNNSDPLADPDEAGDEGSSDPLGDAGEAGANPADEAVAATGSEQSAAEPPASAPAAPSRAVDVAVVTVAGDRASLEDTVAGAFETAGHAVVRRERLRGGYDGVQQMVETLVGQAGVDVVVTVGGVGLAADELTIEAVHPLLEKALPGFGEAFRSLLADHIGTGIVGVRSAAGVSDGTLVFCLPGDADAAGLAVREILATEAPVLLDQLDG</sequence>
<feature type="region of interest" description="Disordered" evidence="1">
    <location>
        <begin position="1"/>
        <end position="174"/>
    </location>
</feature>
<feature type="compositionally biased region" description="Polar residues" evidence="1">
    <location>
        <begin position="107"/>
        <end position="120"/>
    </location>
</feature>
<dbReference type="SMART" id="SM00852">
    <property type="entry name" value="MoCF_biosynth"/>
    <property type="match status" value="1"/>
</dbReference>
<dbReference type="SUPFAM" id="SSF53218">
    <property type="entry name" value="Molybdenum cofactor biosynthesis proteins"/>
    <property type="match status" value="1"/>
</dbReference>
<accession>A0ABU2FRM3</accession>
<dbReference type="EMBL" id="JAMQOS010000005">
    <property type="protein sequence ID" value="MDS0283419.1"/>
    <property type="molecule type" value="Genomic_DNA"/>
</dbReference>
<comment type="caution">
    <text evidence="3">The sequence shown here is derived from an EMBL/GenBank/DDBJ whole genome shotgun (WGS) entry which is preliminary data.</text>
</comment>
<proteinExistence type="predicted"/>
<dbReference type="Proteomes" id="UP001268864">
    <property type="component" value="Unassembled WGS sequence"/>
</dbReference>
<dbReference type="Gene3D" id="3.40.980.10">
    <property type="entry name" value="MoaB/Mog-like domain"/>
    <property type="match status" value="1"/>
</dbReference>
<evidence type="ECO:0000259" key="2">
    <source>
        <dbReference type="SMART" id="SM00852"/>
    </source>
</evidence>
<dbReference type="InterPro" id="IPR012245">
    <property type="entry name" value="MoaB"/>
</dbReference>
<evidence type="ECO:0000313" key="3">
    <source>
        <dbReference type="EMBL" id="MDS0283419.1"/>
    </source>
</evidence>
<protein>
    <submittedName>
        <fullName evidence="3">Molybdopterin-binding protein</fullName>
    </submittedName>
</protein>
<dbReference type="InterPro" id="IPR036425">
    <property type="entry name" value="MoaB/Mog-like_dom_sf"/>
</dbReference>
<reference evidence="3 4" key="1">
    <citation type="submission" date="2022-06" db="EMBL/GenBank/DDBJ databases">
        <title>Halomicroarcula sp. a new haloarchaeum isolate from saline soil.</title>
        <authorList>
            <person name="Strakova D."/>
            <person name="Galisteo C."/>
            <person name="Sanchez-Porro C."/>
            <person name="Ventosa A."/>
        </authorList>
    </citation>
    <scope>NUCLEOTIDE SEQUENCE [LARGE SCALE GENOMIC DNA]</scope>
    <source>
        <strain evidence="3 4">S3CR25-11</strain>
    </source>
</reference>
<feature type="compositionally biased region" description="Low complexity" evidence="1">
    <location>
        <begin position="39"/>
        <end position="49"/>
    </location>
</feature>
<evidence type="ECO:0000313" key="4">
    <source>
        <dbReference type="Proteomes" id="UP001268864"/>
    </source>
</evidence>